<comment type="caution">
    <text evidence="3">The sequence shown here is derived from an EMBL/GenBank/DDBJ whole genome shotgun (WGS) entry which is preliminary data.</text>
</comment>
<dbReference type="AlphaFoldDB" id="A0A3L6L7W3"/>
<dbReference type="PANTHER" id="PTHR31859">
    <property type="entry name" value="TETRATRICOPEPTIDE REPEAT PROTEIN 39 FAMILY MEMBER"/>
    <property type="match status" value="1"/>
</dbReference>
<dbReference type="Gene3D" id="1.25.40.10">
    <property type="entry name" value="Tetratricopeptide repeat domain"/>
    <property type="match status" value="1"/>
</dbReference>
<evidence type="ECO:0000256" key="1">
    <source>
        <dbReference type="SAM" id="Coils"/>
    </source>
</evidence>
<keyword evidence="1" id="KW-0175">Coiled coil</keyword>
<gene>
    <name evidence="3" type="ORF">DPX39_060054500</name>
</gene>
<dbReference type="Pfam" id="PF10300">
    <property type="entry name" value="Iml2-TPR_39"/>
    <property type="match status" value="1"/>
</dbReference>
<dbReference type="PANTHER" id="PTHR31859:SF19">
    <property type="entry name" value="TETRATRICOPEPTIDE REPEAT DOMAIN 39B"/>
    <property type="match status" value="1"/>
</dbReference>
<accession>A0A3L6L7W3</accession>
<evidence type="ECO:0008006" key="4">
    <source>
        <dbReference type="Google" id="ProtNLM"/>
    </source>
</evidence>
<feature type="transmembrane region" description="Helical" evidence="2">
    <location>
        <begin position="207"/>
        <end position="229"/>
    </location>
</feature>
<name>A0A3L6L7W3_9TRYP</name>
<dbReference type="InterPro" id="IPR011990">
    <property type="entry name" value="TPR-like_helical_dom_sf"/>
</dbReference>
<proteinExistence type="predicted"/>
<keyword evidence="2" id="KW-0472">Membrane</keyword>
<protein>
    <recommendedName>
        <fullName evidence="4">Tetratricopeptide repeat</fullName>
    </recommendedName>
</protein>
<sequence length="566" mass="64935">MHCRTASDEEEHLSLHNAVEEAVHLTWNNNYERAKEILSRHKENHPRFSLEFANVFLVQTLMNSTNETREVLLDQLKEADALASRAKHGDSMFRVGEVAGNNENLRFISKSQRQKRKKEFERRRKAAQKAGEPFDDAWKLECDVIYAEALFMRAVGQLMMNAYFRGGINLRKAWGLYYKLIQQVEADTDDRIPEELKMCIKYGTGTFYTFLAFVPSTVMKVLSVVGFVADRELGERYLVEVFESDGIRSPFAALVLCTFYLFLPTGLGKVEETLVKAKRILDKMNERYDANTYFYGYSNFYHRKRGEIEQALETIEKAEANAERVGLVPTLVRYLRADTLFMDLRFEEAKQRYTSVIEHLSVTKQSFAYTGQVVLSLAACCVMLGDDNTAVSWLKKVGSMYNPKSKNDANSPKFASRVLNNNQLLPLCGVYMLYINRDLAHMNVNQAERVLMELQRVTTGKDMSSPEAMYMHTLFVAVIQKGCGRTDEAEEGMKKIFANEKSIPRDSMVLPYAYYEMGELEFRRGRIEEAKGLFTKGQSIPGDGNETLMNRYRIALKQLKQKTNEG</sequence>
<evidence type="ECO:0000256" key="2">
    <source>
        <dbReference type="SAM" id="Phobius"/>
    </source>
</evidence>
<dbReference type="InterPro" id="IPR019412">
    <property type="entry name" value="IML2/TPR_39"/>
</dbReference>
<keyword evidence="2" id="KW-1133">Transmembrane helix</keyword>
<dbReference type="EMBL" id="QSBY01000006">
    <property type="protein sequence ID" value="RHW72166.1"/>
    <property type="molecule type" value="Genomic_DNA"/>
</dbReference>
<dbReference type="SUPFAM" id="SSF48452">
    <property type="entry name" value="TPR-like"/>
    <property type="match status" value="1"/>
</dbReference>
<reference evidence="3" key="1">
    <citation type="submission" date="2018-09" db="EMBL/GenBank/DDBJ databases">
        <title>whole genome sequence of T. equiperdum IVM-t1 strain.</title>
        <authorList>
            <person name="Suganuma K."/>
        </authorList>
    </citation>
    <scope>NUCLEOTIDE SEQUENCE [LARGE SCALE GENOMIC DNA]</scope>
    <source>
        <strain evidence="3">IVM-t1</strain>
    </source>
</reference>
<dbReference type="Proteomes" id="UP000266743">
    <property type="component" value="Chromosome 6"/>
</dbReference>
<organism evidence="3">
    <name type="scientific">Trypanosoma brucei equiperdum</name>
    <dbReference type="NCBI Taxonomy" id="630700"/>
    <lineage>
        <taxon>Eukaryota</taxon>
        <taxon>Discoba</taxon>
        <taxon>Euglenozoa</taxon>
        <taxon>Kinetoplastea</taxon>
        <taxon>Metakinetoplastina</taxon>
        <taxon>Trypanosomatida</taxon>
        <taxon>Trypanosomatidae</taxon>
        <taxon>Trypanosoma</taxon>
    </lineage>
</organism>
<evidence type="ECO:0000313" key="3">
    <source>
        <dbReference type="EMBL" id="RHW72166.1"/>
    </source>
</evidence>
<feature type="coiled-coil region" evidence="1">
    <location>
        <begin position="267"/>
        <end position="328"/>
    </location>
</feature>
<keyword evidence="2" id="KW-0812">Transmembrane</keyword>